<gene>
    <name evidence="4" type="ORF">KOR34_48310</name>
</gene>
<sequence length="206" mass="22409" precursor="true">MSIKKWTSACITTAVGAALCAGSLAGDPATVAAQPDHQDATRRTANYGSTGTGSLDQTTAGHSIRASKLIGMAIENPAEEGVGEVSDIVLDARTGKIQYVAVTYGGFLGVGNKMFAVPYQAFRVKQDPDDPNDLDDRVLVLDVTQEKLEGAEGFDENHWPDTTDPTFTTRMNKRYGVMEDHMDRRVDDRNRSTTNRRGVTNPQRDE</sequence>
<keyword evidence="5" id="KW-1185">Reference proteome</keyword>
<accession>A0A5C5UXB2</accession>
<comment type="caution">
    <text evidence="4">The sequence shown here is derived from an EMBL/GenBank/DDBJ whole genome shotgun (WGS) entry which is preliminary data.</text>
</comment>
<feature type="region of interest" description="Disordered" evidence="1">
    <location>
        <begin position="153"/>
        <end position="206"/>
    </location>
</feature>
<reference evidence="4 5" key="1">
    <citation type="submission" date="2019-02" db="EMBL/GenBank/DDBJ databases">
        <title>Deep-cultivation of Planctomycetes and their phenomic and genomic characterization uncovers novel biology.</title>
        <authorList>
            <person name="Wiegand S."/>
            <person name="Jogler M."/>
            <person name="Boedeker C."/>
            <person name="Pinto D."/>
            <person name="Vollmers J."/>
            <person name="Rivas-Marin E."/>
            <person name="Kohn T."/>
            <person name="Peeters S.H."/>
            <person name="Heuer A."/>
            <person name="Rast P."/>
            <person name="Oberbeckmann S."/>
            <person name="Bunk B."/>
            <person name="Jeske O."/>
            <person name="Meyerdierks A."/>
            <person name="Storesund J.E."/>
            <person name="Kallscheuer N."/>
            <person name="Luecker S."/>
            <person name="Lage O.M."/>
            <person name="Pohl T."/>
            <person name="Merkel B.J."/>
            <person name="Hornburger P."/>
            <person name="Mueller R.-W."/>
            <person name="Bruemmer F."/>
            <person name="Labrenz M."/>
            <person name="Spormann A.M."/>
            <person name="Op Den Camp H."/>
            <person name="Overmann J."/>
            <person name="Amann R."/>
            <person name="Jetten M.S.M."/>
            <person name="Mascher T."/>
            <person name="Medema M.H."/>
            <person name="Devos D.P."/>
            <person name="Kaster A.-K."/>
            <person name="Ovreas L."/>
            <person name="Rohde M."/>
            <person name="Galperin M.Y."/>
            <person name="Jogler C."/>
        </authorList>
    </citation>
    <scope>NUCLEOTIDE SEQUENCE [LARGE SCALE GENOMIC DNA]</scope>
    <source>
        <strain evidence="4 5">KOR34</strain>
    </source>
</reference>
<dbReference type="Gene3D" id="2.30.30.240">
    <property type="entry name" value="PRC-barrel domain"/>
    <property type="match status" value="1"/>
</dbReference>
<dbReference type="RefSeq" id="WP_146568638.1">
    <property type="nucleotide sequence ID" value="NZ_SIHJ01000005.1"/>
</dbReference>
<evidence type="ECO:0000259" key="3">
    <source>
        <dbReference type="Pfam" id="PF05239"/>
    </source>
</evidence>
<feature type="compositionally biased region" description="Polar residues" evidence="1">
    <location>
        <begin position="192"/>
        <end position="206"/>
    </location>
</feature>
<organism evidence="4 5">
    <name type="scientific">Posidoniimonas corsicana</name>
    <dbReference type="NCBI Taxonomy" id="1938618"/>
    <lineage>
        <taxon>Bacteria</taxon>
        <taxon>Pseudomonadati</taxon>
        <taxon>Planctomycetota</taxon>
        <taxon>Planctomycetia</taxon>
        <taxon>Pirellulales</taxon>
        <taxon>Lacipirellulaceae</taxon>
        <taxon>Posidoniimonas</taxon>
    </lineage>
</organism>
<dbReference type="InterPro" id="IPR011033">
    <property type="entry name" value="PRC_barrel-like_sf"/>
</dbReference>
<feature type="compositionally biased region" description="Basic and acidic residues" evidence="1">
    <location>
        <begin position="176"/>
        <end position="191"/>
    </location>
</feature>
<dbReference type="PANTHER" id="PTHR36505:SF1">
    <property type="entry name" value="BLR1072 PROTEIN"/>
    <property type="match status" value="1"/>
</dbReference>
<feature type="signal peptide" evidence="2">
    <location>
        <begin position="1"/>
        <end position="25"/>
    </location>
</feature>
<feature type="chain" id="PRO_5022861155" evidence="2">
    <location>
        <begin position="26"/>
        <end position="206"/>
    </location>
</feature>
<dbReference type="SUPFAM" id="SSF50346">
    <property type="entry name" value="PRC-barrel domain"/>
    <property type="match status" value="1"/>
</dbReference>
<feature type="region of interest" description="Disordered" evidence="1">
    <location>
        <begin position="30"/>
        <end position="58"/>
    </location>
</feature>
<protein>
    <submittedName>
        <fullName evidence="4">PRC-barrel domain protein</fullName>
    </submittedName>
</protein>
<keyword evidence="2" id="KW-0732">Signal</keyword>
<evidence type="ECO:0000313" key="5">
    <source>
        <dbReference type="Proteomes" id="UP000316714"/>
    </source>
</evidence>
<dbReference type="EMBL" id="SIHJ01000005">
    <property type="protein sequence ID" value="TWT30273.1"/>
    <property type="molecule type" value="Genomic_DNA"/>
</dbReference>
<evidence type="ECO:0000256" key="2">
    <source>
        <dbReference type="SAM" id="SignalP"/>
    </source>
</evidence>
<dbReference type="Pfam" id="PF05239">
    <property type="entry name" value="PRC"/>
    <property type="match status" value="1"/>
</dbReference>
<feature type="compositionally biased region" description="Polar residues" evidence="1">
    <location>
        <begin position="43"/>
        <end position="58"/>
    </location>
</feature>
<name>A0A5C5UXB2_9BACT</name>
<dbReference type="PANTHER" id="PTHR36505">
    <property type="entry name" value="BLR1072 PROTEIN"/>
    <property type="match status" value="1"/>
</dbReference>
<dbReference type="Proteomes" id="UP000316714">
    <property type="component" value="Unassembled WGS sequence"/>
</dbReference>
<evidence type="ECO:0000256" key="1">
    <source>
        <dbReference type="SAM" id="MobiDB-lite"/>
    </source>
</evidence>
<dbReference type="OrthoDB" id="286778at2"/>
<feature type="domain" description="PRC-barrel" evidence="3">
    <location>
        <begin position="63"/>
        <end position="126"/>
    </location>
</feature>
<proteinExistence type="predicted"/>
<dbReference type="AlphaFoldDB" id="A0A5C5UXB2"/>
<dbReference type="InterPro" id="IPR027275">
    <property type="entry name" value="PRC-brl_dom"/>
</dbReference>
<evidence type="ECO:0000313" key="4">
    <source>
        <dbReference type="EMBL" id="TWT30273.1"/>
    </source>
</evidence>